<gene>
    <name evidence="1" type="ORF">LVISKB_1482</name>
</gene>
<name>M5AFN5_LEVBR</name>
<evidence type="ECO:0000313" key="2">
    <source>
        <dbReference type="Proteomes" id="UP000012042"/>
    </source>
</evidence>
<dbReference type="EMBL" id="AP012167">
    <property type="protein sequence ID" value="BAN07117.1"/>
    <property type="molecule type" value="Genomic_DNA"/>
</dbReference>
<organism evidence="1 2">
    <name type="scientific">Levilactobacillus brevis KB290</name>
    <dbReference type="NCBI Taxonomy" id="1001583"/>
    <lineage>
        <taxon>Bacteria</taxon>
        <taxon>Bacillati</taxon>
        <taxon>Bacillota</taxon>
        <taxon>Bacilli</taxon>
        <taxon>Lactobacillales</taxon>
        <taxon>Lactobacillaceae</taxon>
        <taxon>Levilactobacillus</taxon>
    </lineage>
</organism>
<sequence>MMMGRLHDLMTKGMSNVFFYNQGFWLWFAIT</sequence>
<protein>
    <submittedName>
        <fullName evidence="1">Uncharacterized protein</fullName>
    </submittedName>
</protein>
<dbReference type="KEGG" id="lbk:LVISKB_1482"/>
<accession>M5AFN5</accession>
<dbReference type="Proteomes" id="UP000012042">
    <property type="component" value="Chromosome"/>
</dbReference>
<dbReference type="AlphaFoldDB" id="M5AFN5"/>
<reference evidence="1 2" key="1">
    <citation type="journal article" date="2013" name="PLoS ONE">
        <title>Genomic Analysis by Deep Sequencing of the Probiotic Lactobacillus brevis KB290 Harboring Nine Plasmids Reveals Genomic Stability.</title>
        <authorList>
            <person name="Fukao M."/>
            <person name="Oshima K."/>
            <person name="Morita H."/>
            <person name="Toh H."/>
            <person name="Suda W."/>
            <person name="Kim S.W."/>
            <person name="Suzuki S."/>
            <person name="Yakabe T."/>
            <person name="Hattori M."/>
            <person name="Yajima N."/>
        </authorList>
    </citation>
    <scope>NUCLEOTIDE SEQUENCE [LARGE SCALE GENOMIC DNA]</scope>
    <source>
        <strain evidence="1 2">KB290</strain>
    </source>
</reference>
<evidence type="ECO:0000313" key="1">
    <source>
        <dbReference type="EMBL" id="BAN07117.1"/>
    </source>
</evidence>
<dbReference type="HOGENOM" id="CLU_3397119_0_0_9"/>
<proteinExistence type="predicted"/>